<keyword evidence="3 5" id="KW-0697">Rotamase</keyword>
<organism evidence="7">
    <name type="scientific">Auxenochlorella protothecoides</name>
    <name type="common">Green microalga</name>
    <name type="synonym">Chlorella protothecoides</name>
    <dbReference type="NCBI Taxonomy" id="3075"/>
    <lineage>
        <taxon>Eukaryota</taxon>
        <taxon>Viridiplantae</taxon>
        <taxon>Chlorophyta</taxon>
        <taxon>core chlorophytes</taxon>
        <taxon>Trebouxiophyceae</taxon>
        <taxon>Chlorellales</taxon>
        <taxon>Chlorellaceae</taxon>
        <taxon>Auxenochlorella</taxon>
    </lineage>
</organism>
<keyword evidence="4 5" id="KW-0413">Isomerase</keyword>
<comment type="catalytic activity">
    <reaction evidence="1 5">
        <text>[protein]-peptidylproline (omega=180) = [protein]-peptidylproline (omega=0)</text>
        <dbReference type="Rhea" id="RHEA:16237"/>
        <dbReference type="Rhea" id="RHEA-COMP:10747"/>
        <dbReference type="Rhea" id="RHEA-COMP:10748"/>
        <dbReference type="ChEBI" id="CHEBI:83833"/>
        <dbReference type="ChEBI" id="CHEBI:83834"/>
        <dbReference type="EC" id="5.2.1.8"/>
    </reaction>
</comment>
<dbReference type="Pfam" id="PF00160">
    <property type="entry name" value="Pro_isomerase"/>
    <property type="match status" value="1"/>
</dbReference>
<feature type="domain" description="PPIase cyclophilin-type" evidence="6">
    <location>
        <begin position="143"/>
        <end position="250"/>
    </location>
</feature>
<evidence type="ECO:0000256" key="2">
    <source>
        <dbReference type="ARBA" id="ARBA00007365"/>
    </source>
</evidence>
<feature type="non-terminal residue" evidence="7">
    <location>
        <position position="250"/>
    </location>
</feature>
<dbReference type="PANTHER" id="PTHR11071">
    <property type="entry name" value="PEPTIDYL-PROLYL CIS-TRANS ISOMERASE"/>
    <property type="match status" value="1"/>
</dbReference>
<dbReference type="EMBL" id="GDKF01003868">
    <property type="protein sequence ID" value="JAT74754.1"/>
    <property type="molecule type" value="Transcribed_RNA"/>
</dbReference>
<gene>
    <name evidence="7" type="ORF">g.22319</name>
</gene>
<dbReference type="InterPro" id="IPR002130">
    <property type="entry name" value="Cyclophilin-type_PPIase_dom"/>
</dbReference>
<dbReference type="GO" id="GO:0006457">
    <property type="term" value="P:protein folding"/>
    <property type="evidence" value="ECO:0007669"/>
    <property type="project" value="InterPro"/>
</dbReference>
<dbReference type="SUPFAM" id="SSF50891">
    <property type="entry name" value="Cyclophilin-like"/>
    <property type="match status" value="1"/>
</dbReference>
<evidence type="ECO:0000256" key="5">
    <source>
        <dbReference type="RuleBase" id="RU363019"/>
    </source>
</evidence>
<proteinExistence type="inferred from homology"/>
<name>A0A1D2A6F3_AUXPR</name>
<dbReference type="Gene3D" id="2.40.100.10">
    <property type="entry name" value="Cyclophilin-like"/>
    <property type="match status" value="1"/>
</dbReference>
<comment type="similarity">
    <text evidence="2 5">Belongs to the cyclophilin-type PPIase family.</text>
</comment>
<evidence type="ECO:0000256" key="4">
    <source>
        <dbReference type="ARBA" id="ARBA00023235"/>
    </source>
</evidence>
<sequence length="250" mass="26981">MWVGYEISGPRAEVAALHLCFCARPIEPYHPPGPASITTQALRTPPKERSICIRPFLIALKLGAMRAITSTTSTALRCARVQQIQKCASLQRQAPRPIGGSAFKPLEAHTWGAPARGLHASRRVLTQVAAGAGDRGPVTKTVYFDITIGGKPEGRITIGLYGDDVPKTAENFRTLAVGKGELTYKGSPFHRVIPDFMIQGGDFTNQNGTGGKSIYGRTFPDENFKFKHTKVGLLSMANAGPNTNGSQFFI</sequence>
<dbReference type="InterPro" id="IPR020892">
    <property type="entry name" value="Cyclophilin-type_PPIase_CS"/>
</dbReference>
<dbReference type="PRINTS" id="PR00153">
    <property type="entry name" value="CSAPPISMRASE"/>
</dbReference>
<dbReference type="FunFam" id="2.40.100.10:FF:000025">
    <property type="entry name" value="Peptidyl-prolyl cis-trans isomerase CYP19-2"/>
    <property type="match status" value="1"/>
</dbReference>
<dbReference type="InterPro" id="IPR029000">
    <property type="entry name" value="Cyclophilin-like_dom_sf"/>
</dbReference>
<dbReference type="PANTHER" id="PTHR11071:SF561">
    <property type="entry name" value="PEPTIDYL-PROLYL CIS-TRANS ISOMERASE D-RELATED"/>
    <property type="match status" value="1"/>
</dbReference>
<evidence type="ECO:0000256" key="1">
    <source>
        <dbReference type="ARBA" id="ARBA00000971"/>
    </source>
</evidence>
<accession>A0A1D2A6F3</accession>
<dbReference type="GO" id="GO:0005737">
    <property type="term" value="C:cytoplasm"/>
    <property type="evidence" value="ECO:0007669"/>
    <property type="project" value="TreeGrafter"/>
</dbReference>
<dbReference type="EC" id="5.2.1.8" evidence="5"/>
<dbReference type="GO" id="GO:0003755">
    <property type="term" value="F:peptidyl-prolyl cis-trans isomerase activity"/>
    <property type="evidence" value="ECO:0007669"/>
    <property type="project" value="UniProtKB-UniRule"/>
</dbReference>
<dbReference type="GO" id="GO:0016018">
    <property type="term" value="F:cyclosporin A binding"/>
    <property type="evidence" value="ECO:0007669"/>
    <property type="project" value="TreeGrafter"/>
</dbReference>
<evidence type="ECO:0000256" key="3">
    <source>
        <dbReference type="ARBA" id="ARBA00023110"/>
    </source>
</evidence>
<protein>
    <recommendedName>
        <fullName evidence="5">Peptidyl-prolyl cis-trans isomerase</fullName>
        <shortName evidence="5">PPIase</shortName>
        <ecNumber evidence="5">5.2.1.8</ecNumber>
    </recommendedName>
</protein>
<dbReference type="PROSITE" id="PS50072">
    <property type="entry name" value="CSA_PPIASE_2"/>
    <property type="match status" value="1"/>
</dbReference>
<dbReference type="PROSITE" id="PS00170">
    <property type="entry name" value="CSA_PPIASE_1"/>
    <property type="match status" value="1"/>
</dbReference>
<comment type="function">
    <text evidence="5">PPIases accelerate the folding of proteins. It catalyzes the cis-trans isomerization of proline imidic peptide bonds in oligopeptides.</text>
</comment>
<reference evidence="7" key="1">
    <citation type="submission" date="2015-08" db="EMBL/GenBank/DDBJ databases">
        <authorList>
            <person name="Babu N.S."/>
            <person name="Beckwith C.J."/>
            <person name="Beseler K.G."/>
            <person name="Brison A."/>
            <person name="Carone J.V."/>
            <person name="Caskin T.P."/>
            <person name="Diamond M."/>
            <person name="Durham M.E."/>
            <person name="Foxe J.M."/>
            <person name="Go M."/>
            <person name="Henderson B.A."/>
            <person name="Jones I.B."/>
            <person name="McGettigan J.A."/>
            <person name="Micheletti S.J."/>
            <person name="Nasrallah M.E."/>
            <person name="Ortiz D."/>
            <person name="Piller C.R."/>
            <person name="Privatt S.R."/>
            <person name="Schneider S.L."/>
            <person name="Sharp S."/>
            <person name="Smith T.C."/>
            <person name="Stanton J.D."/>
            <person name="Ullery H.E."/>
            <person name="Wilson R.J."/>
            <person name="Serrano M.G."/>
            <person name="Buck G."/>
            <person name="Lee V."/>
            <person name="Wang Y."/>
            <person name="Carvalho R."/>
            <person name="Voegtly L."/>
            <person name="Shi R."/>
            <person name="Duckworth R."/>
            <person name="Johnson A."/>
            <person name="Loviza R."/>
            <person name="Walstead R."/>
            <person name="Shah Z."/>
            <person name="Kiflezghi M."/>
            <person name="Wade K."/>
            <person name="Ball S.L."/>
            <person name="Bradley K.W."/>
            <person name="Asai D.J."/>
            <person name="Bowman C.A."/>
            <person name="Russell D.A."/>
            <person name="Pope W.H."/>
            <person name="Jacobs-Sera D."/>
            <person name="Hendrix R.W."/>
            <person name="Hatfull G.F."/>
        </authorList>
    </citation>
    <scope>NUCLEOTIDE SEQUENCE</scope>
</reference>
<dbReference type="AlphaFoldDB" id="A0A1D2A6F3"/>
<evidence type="ECO:0000259" key="6">
    <source>
        <dbReference type="PROSITE" id="PS50072"/>
    </source>
</evidence>
<evidence type="ECO:0000313" key="7">
    <source>
        <dbReference type="EMBL" id="JAT74754.1"/>
    </source>
</evidence>